<evidence type="ECO:0000313" key="2">
    <source>
        <dbReference type="Proteomes" id="UP000327179"/>
    </source>
</evidence>
<dbReference type="EMBL" id="CP043311">
    <property type="protein sequence ID" value="QEY62907.1"/>
    <property type="molecule type" value="Genomic_DNA"/>
</dbReference>
<sequence length="90" mass="9499">MSLTVMISTRPLAAAAIERIIHQCLPGVAWTLESISADGSSWRLHLAIDPCSDPASDMFSSIMANGWLTGIEFVSPAPTHCGLSKATASQ</sequence>
<reference evidence="1 2" key="1">
    <citation type="submission" date="2019-08" db="EMBL/GenBank/DDBJ databases">
        <title>Whole-genome Sequencing of e-waste polymer degrading bacterium Pseudomonas sp. strain PE08.</title>
        <authorList>
            <person name="Kirdat K."/>
            <person name="Debbarma P."/>
            <person name="Narawade N."/>
            <person name="Suyal D."/>
            <person name="Thorat V."/>
            <person name="Shouche Y."/>
            <person name="Goel R."/>
            <person name="Yadav A."/>
        </authorList>
    </citation>
    <scope>NUCLEOTIDE SEQUENCE [LARGE SCALE GENOMIC DNA]</scope>
    <source>
        <strain evidence="1 2">PE08</strain>
    </source>
</reference>
<protein>
    <submittedName>
        <fullName evidence="1">Uncharacterized protein</fullName>
    </submittedName>
</protein>
<dbReference type="AlphaFoldDB" id="A0A5J6QKK8"/>
<name>A0A5J6QKK8_9GAMM</name>
<proteinExistence type="predicted"/>
<dbReference type="Proteomes" id="UP000327179">
    <property type="component" value="Chromosome"/>
</dbReference>
<evidence type="ECO:0000313" key="1">
    <source>
        <dbReference type="EMBL" id="QEY62907.1"/>
    </source>
</evidence>
<accession>A0A5J6QKK8</accession>
<gene>
    <name evidence="1" type="ORF">FXN65_12775</name>
</gene>
<dbReference type="KEGG" id="plal:FXN65_12775"/>
<organism evidence="1 2">
    <name type="scientific">Metapseudomonas lalkuanensis</name>
    <dbReference type="NCBI Taxonomy" id="2604832"/>
    <lineage>
        <taxon>Bacteria</taxon>
        <taxon>Pseudomonadati</taxon>
        <taxon>Pseudomonadota</taxon>
        <taxon>Gammaproteobacteria</taxon>
        <taxon>Pseudomonadales</taxon>
        <taxon>Pseudomonadaceae</taxon>
        <taxon>Metapseudomonas</taxon>
    </lineage>
</organism>
<keyword evidence="2" id="KW-1185">Reference proteome</keyword>
<dbReference type="RefSeq" id="WP_151133562.1">
    <property type="nucleotide sequence ID" value="NZ_CP043311.1"/>
</dbReference>